<evidence type="ECO:0000313" key="2">
    <source>
        <dbReference type="Proteomes" id="UP000269396"/>
    </source>
</evidence>
<sequence length="87" mass="9672">MATAAGLASRQRRSYTSERLLGFVRFNRCWTCDGIMLDEVLVAIIAAACCATDIPRRISVVVAGNLGPRVPAHRHKRTEQTEHIPRL</sequence>
<protein>
    <submittedName>
        <fullName evidence="1">Uncharacterized protein</fullName>
    </submittedName>
</protein>
<keyword evidence="2" id="KW-1185">Reference proteome</keyword>
<reference evidence="1 2" key="1">
    <citation type="submission" date="2018-11" db="EMBL/GenBank/DDBJ databases">
        <authorList>
            <consortium name="Pathogen Informatics"/>
        </authorList>
    </citation>
    <scope>NUCLEOTIDE SEQUENCE [LARGE SCALE GENOMIC DNA]</scope>
    <source>
        <strain>Denwood</strain>
        <strain evidence="2">Zambia</strain>
    </source>
</reference>
<name>A0A183Q4A9_9TREM</name>
<proteinExistence type="predicted"/>
<dbReference type="Proteomes" id="UP000269396">
    <property type="component" value="Unassembled WGS sequence"/>
</dbReference>
<dbReference type="EMBL" id="UZAL01047351">
    <property type="protein sequence ID" value="VDP84866.1"/>
    <property type="molecule type" value="Genomic_DNA"/>
</dbReference>
<gene>
    <name evidence="1" type="ORF">SMTD_LOCUS21445</name>
</gene>
<organism evidence="1 2">
    <name type="scientific">Schistosoma mattheei</name>
    <dbReference type="NCBI Taxonomy" id="31246"/>
    <lineage>
        <taxon>Eukaryota</taxon>
        <taxon>Metazoa</taxon>
        <taxon>Spiralia</taxon>
        <taxon>Lophotrochozoa</taxon>
        <taxon>Platyhelminthes</taxon>
        <taxon>Trematoda</taxon>
        <taxon>Digenea</taxon>
        <taxon>Strigeidida</taxon>
        <taxon>Schistosomatoidea</taxon>
        <taxon>Schistosomatidae</taxon>
        <taxon>Schistosoma</taxon>
    </lineage>
</organism>
<dbReference type="AlphaFoldDB" id="A0A183Q4A9"/>
<evidence type="ECO:0000313" key="1">
    <source>
        <dbReference type="EMBL" id="VDP84866.1"/>
    </source>
</evidence>
<accession>A0A183Q4A9</accession>